<dbReference type="PANTHER" id="PTHR43724:SF1">
    <property type="entry name" value="PYRUVATE SYNTHASE SUBUNIT PORD"/>
    <property type="match status" value="1"/>
</dbReference>
<accession>A0A9D8KD51</accession>
<evidence type="ECO:0000256" key="6">
    <source>
        <dbReference type="ARBA" id="ARBA00023014"/>
    </source>
</evidence>
<reference evidence="8" key="1">
    <citation type="journal article" date="2021" name="Environ. Microbiol.">
        <title>Genomic characterization of three novel Desulfobacterota classes expand the metabolic and phylogenetic diversity of the phylum.</title>
        <authorList>
            <person name="Murphy C.L."/>
            <person name="Biggerstaff J."/>
            <person name="Eichhorn A."/>
            <person name="Ewing E."/>
            <person name="Shahan R."/>
            <person name="Soriano D."/>
            <person name="Stewart S."/>
            <person name="VanMol K."/>
            <person name="Walker R."/>
            <person name="Walters P."/>
            <person name="Elshahed M.S."/>
            <person name="Youssef N.H."/>
        </authorList>
    </citation>
    <scope>NUCLEOTIDE SEQUENCE</scope>
    <source>
        <strain evidence="8">Zod_Metabat.24</strain>
    </source>
</reference>
<dbReference type="GO" id="GO:0051539">
    <property type="term" value="F:4 iron, 4 sulfur cluster binding"/>
    <property type="evidence" value="ECO:0007669"/>
    <property type="project" value="UniProtKB-KW"/>
</dbReference>
<keyword evidence="5" id="KW-0408">Iron</keyword>
<dbReference type="InterPro" id="IPR017896">
    <property type="entry name" value="4Fe4S_Fe-S-bd"/>
</dbReference>
<dbReference type="NCBIfam" id="TIGR02179">
    <property type="entry name" value="PorD_KorD"/>
    <property type="match status" value="1"/>
</dbReference>
<evidence type="ECO:0000256" key="1">
    <source>
        <dbReference type="ARBA" id="ARBA00001966"/>
    </source>
</evidence>
<comment type="caution">
    <text evidence="8">The sequence shown here is derived from an EMBL/GenBank/DDBJ whole genome shotgun (WGS) entry which is preliminary data.</text>
</comment>
<dbReference type="SUPFAM" id="SSF54862">
    <property type="entry name" value="4Fe-4S ferredoxins"/>
    <property type="match status" value="1"/>
</dbReference>
<gene>
    <name evidence="8" type="ORF">JW984_06970</name>
</gene>
<keyword evidence="4" id="KW-0677">Repeat</keyword>
<comment type="cofactor">
    <cofactor evidence="1">
        <name>[4Fe-4S] cluster</name>
        <dbReference type="ChEBI" id="CHEBI:49883"/>
    </cofactor>
</comment>
<evidence type="ECO:0000256" key="3">
    <source>
        <dbReference type="ARBA" id="ARBA00022723"/>
    </source>
</evidence>
<dbReference type="Proteomes" id="UP000809273">
    <property type="component" value="Unassembled WGS sequence"/>
</dbReference>
<reference evidence="8" key="2">
    <citation type="submission" date="2021-01" db="EMBL/GenBank/DDBJ databases">
        <authorList>
            <person name="Hahn C.R."/>
            <person name="Youssef N.H."/>
            <person name="Elshahed M."/>
        </authorList>
    </citation>
    <scope>NUCLEOTIDE SEQUENCE</scope>
    <source>
        <strain evidence="8">Zod_Metabat.24</strain>
    </source>
</reference>
<evidence type="ECO:0000256" key="4">
    <source>
        <dbReference type="ARBA" id="ARBA00022737"/>
    </source>
</evidence>
<feature type="domain" description="4Fe-4S ferredoxin-type" evidence="7">
    <location>
        <begin position="36"/>
        <end position="65"/>
    </location>
</feature>
<feature type="domain" description="4Fe-4S ferredoxin-type" evidence="7">
    <location>
        <begin position="81"/>
        <end position="110"/>
    </location>
</feature>
<evidence type="ECO:0000313" key="8">
    <source>
        <dbReference type="EMBL" id="MBN1572920.1"/>
    </source>
</evidence>
<keyword evidence="3" id="KW-0479">Metal-binding</keyword>
<dbReference type="PANTHER" id="PTHR43724">
    <property type="entry name" value="PYRUVATE SYNTHASE SUBUNIT PORD"/>
    <property type="match status" value="1"/>
</dbReference>
<keyword evidence="2" id="KW-0004">4Fe-4S</keyword>
<dbReference type="InterPro" id="IPR011898">
    <property type="entry name" value="PorD_KorD"/>
</dbReference>
<evidence type="ECO:0000256" key="2">
    <source>
        <dbReference type="ARBA" id="ARBA00022485"/>
    </source>
</evidence>
<protein>
    <submittedName>
        <fullName evidence="8">4Fe-4S binding protein</fullName>
    </submittedName>
</protein>
<dbReference type="EMBL" id="JAFGIX010000032">
    <property type="protein sequence ID" value="MBN1572920.1"/>
    <property type="molecule type" value="Genomic_DNA"/>
</dbReference>
<dbReference type="Gene3D" id="3.30.70.3270">
    <property type="match status" value="1"/>
</dbReference>
<dbReference type="GO" id="GO:0046872">
    <property type="term" value="F:metal ion binding"/>
    <property type="evidence" value="ECO:0007669"/>
    <property type="project" value="UniProtKB-KW"/>
</dbReference>
<dbReference type="GO" id="GO:0016625">
    <property type="term" value="F:oxidoreductase activity, acting on the aldehyde or oxo group of donors, iron-sulfur protein as acceptor"/>
    <property type="evidence" value="ECO:0007669"/>
    <property type="project" value="InterPro"/>
</dbReference>
<dbReference type="PROSITE" id="PS51379">
    <property type="entry name" value="4FE4S_FER_2"/>
    <property type="match status" value="2"/>
</dbReference>
<name>A0A9D8KD51_9DELT</name>
<organism evidence="8 9">
    <name type="scientific">Candidatus Zymogenus saltonus</name>
    <dbReference type="NCBI Taxonomy" id="2844893"/>
    <lineage>
        <taxon>Bacteria</taxon>
        <taxon>Deltaproteobacteria</taxon>
        <taxon>Candidatus Zymogenia</taxon>
        <taxon>Candidatus Zymogeniales</taxon>
        <taxon>Candidatus Zymogenaceae</taxon>
        <taxon>Candidatus Zymogenus</taxon>
    </lineage>
</organism>
<dbReference type="AlphaFoldDB" id="A0A9D8KD51"/>
<sequence length="112" mass="12889">MAKPMDQYTWKDLTVGNVVDEPGNSIEYHTGDWKSQRPQWNQEKCIRCGVCWNFCPDNAIEKRAGEFIVTAKDGRKIKYDHYFVADLEYCKGCGICAHECITGCIEMIEEVD</sequence>
<proteinExistence type="predicted"/>
<dbReference type="Pfam" id="PF00037">
    <property type="entry name" value="Fer4"/>
    <property type="match status" value="1"/>
</dbReference>
<evidence type="ECO:0000313" key="9">
    <source>
        <dbReference type="Proteomes" id="UP000809273"/>
    </source>
</evidence>
<evidence type="ECO:0000259" key="7">
    <source>
        <dbReference type="PROSITE" id="PS51379"/>
    </source>
</evidence>
<keyword evidence="6" id="KW-0411">Iron-sulfur</keyword>
<evidence type="ECO:0000256" key="5">
    <source>
        <dbReference type="ARBA" id="ARBA00023004"/>
    </source>
</evidence>